<sequence length="303" mass="34510">MADSGCWRTADRVYTYTPDTFIKRELRPSERKTNIFGKTIVLPWTTERLQNEHDALTFIAANTTIPVPKILSFGKVWGAYQLEMERVNGKPLDRLREGREEALRNTEDFITTSVLPQLRALKSSTIGSLGGVVIPPNRITTRDKRAYWPQKSSAESEYNFCHNDLAQHNIMINVDTLQVEAIIDWEHSGFYPPEFEERLWTMRWDEEGYHAMGASRVDSLIDFLSNPRGCKAELEGICRIVSDICYIECNEGLIGVRPRVSFREFGIQGKREAAKAAAAQGKGDLTVEKEGRSLIEVEVLRRP</sequence>
<proteinExistence type="predicted"/>
<dbReference type="SUPFAM" id="SSF56112">
    <property type="entry name" value="Protein kinase-like (PK-like)"/>
    <property type="match status" value="1"/>
</dbReference>
<dbReference type="VEuPathDB" id="FungiDB:MCYG_02570"/>
<dbReference type="OMA" id="RIVSDIC"/>
<dbReference type="STRING" id="554155.C5FG66"/>
<reference evidence="3" key="1">
    <citation type="journal article" date="2012" name="MBio">
        <title>Comparative genome analysis of Trichophyton rubrum and related dermatophytes reveals candidate genes involved in infection.</title>
        <authorList>
            <person name="Martinez D.A."/>
            <person name="Oliver B.G."/>
            <person name="Graeser Y."/>
            <person name="Goldberg J.M."/>
            <person name="Li W."/>
            <person name="Martinez-Rossi N.M."/>
            <person name="Monod M."/>
            <person name="Shelest E."/>
            <person name="Barton R.C."/>
            <person name="Birch E."/>
            <person name="Brakhage A.A."/>
            <person name="Chen Z."/>
            <person name="Gurr S.J."/>
            <person name="Heiman D."/>
            <person name="Heitman J."/>
            <person name="Kosti I."/>
            <person name="Rossi A."/>
            <person name="Saif S."/>
            <person name="Samalova M."/>
            <person name="Saunders C.W."/>
            <person name="Shea T."/>
            <person name="Summerbell R.C."/>
            <person name="Xu J."/>
            <person name="Young S."/>
            <person name="Zeng Q."/>
            <person name="Birren B.W."/>
            <person name="Cuomo C.A."/>
            <person name="White T.C."/>
        </authorList>
    </citation>
    <scope>NUCLEOTIDE SEQUENCE [LARGE SCALE GENOMIC DNA]</scope>
    <source>
        <strain evidence="3">ATCC MYA-4605 / CBS 113480</strain>
    </source>
</reference>
<dbReference type="RefSeq" id="XP_002849636.1">
    <property type="nucleotide sequence ID" value="XM_002849590.1"/>
</dbReference>
<dbReference type="eggNOG" id="ENOG502SJF8">
    <property type="taxonomic scope" value="Eukaryota"/>
</dbReference>
<evidence type="ECO:0000313" key="3">
    <source>
        <dbReference type="Proteomes" id="UP000002035"/>
    </source>
</evidence>
<dbReference type="HOGENOM" id="CLU_918189_0_0_1"/>
<dbReference type="AlphaFoldDB" id="C5FG66"/>
<dbReference type="OrthoDB" id="4169861at2759"/>
<dbReference type="Gene3D" id="3.90.1200.10">
    <property type="match status" value="1"/>
</dbReference>
<protein>
    <recommendedName>
        <fullName evidence="1">Aminoglycoside phosphotransferase domain-containing protein</fullName>
    </recommendedName>
</protein>
<keyword evidence="3" id="KW-1185">Reference proteome</keyword>
<dbReference type="EMBL" id="DS995702">
    <property type="protein sequence ID" value="EEQ29751.1"/>
    <property type="molecule type" value="Genomic_DNA"/>
</dbReference>
<dbReference type="Proteomes" id="UP000002035">
    <property type="component" value="Unassembled WGS sequence"/>
</dbReference>
<dbReference type="InterPro" id="IPR051678">
    <property type="entry name" value="AGP_Transferase"/>
</dbReference>
<evidence type="ECO:0000313" key="2">
    <source>
        <dbReference type="EMBL" id="EEQ29751.1"/>
    </source>
</evidence>
<gene>
    <name evidence="2" type="ORF">MCYG_02570</name>
</gene>
<feature type="domain" description="Aminoglycoside phosphotransferase" evidence="1">
    <location>
        <begin position="146"/>
        <end position="196"/>
    </location>
</feature>
<organism evidence="2 3">
    <name type="scientific">Arthroderma otae (strain ATCC MYA-4605 / CBS 113480)</name>
    <name type="common">Microsporum canis</name>
    <dbReference type="NCBI Taxonomy" id="554155"/>
    <lineage>
        <taxon>Eukaryota</taxon>
        <taxon>Fungi</taxon>
        <taxon>Dikarya</taxon>
        <taxon>Ascomycota</taxon>
        <taxon>Pezizomycotina</taxon>
        <taxon>Eurotiomycetes</taxon>
        <taxon>Eurotiomycetidae</taxon>
        <taxon>Onygenales</taxon>
        <taxon>Arthrodermataceae</taxon>
        <taxon>Microsporum</taxon>
    </lineage>
</organism>
<dbReference type="CDD" id="cd05120">
    <property type="entry name" value="APH_ChoK_like"/>
    <property type="match status" value="1"/>
</dbReference>
<accession>C5FG66</accession>
<dbReference type="InterPro" id="IPR011009">
    <property type="entry name" value="Kinase-like_dom_sf"/>
</dbReference>
<dbReference type="Pfam" id="PF01636">
    <property type="entry name" value="APH"/>
    <property type="match status" value="1"/>
</dbReference>
<evidence type="ECO:0000259" key="1">
    <source>
        <dbReference type="Pfam" id="PF01636"/>
    </source>
</evidence>
<name>C5FG66_ARTOC</name>
<dbReference type="InterPro" id="IPR002575">
    <property type="entry name" value="Aminoglycoside_PTrfase"/>
</dbReference>
<dbReference type="GeneID" id="9222686"/>
<dbReference type="PANTHER" id="PTHR21310">
    <property type="entry name" value="AMINOGLYCOSIDE PHOSPHOTRANSFERASE-RELATED-RELATED"/>
    <property type="match status" value="1"/>
</dbReference>